<comment type="subcellular location">
    <subcellularLocation>
        <location evidence="1 8">Cytoplasm</location>
    </subcellularLocation>
</comment>
<comment type="subunit">
    <text evidence="3 8">Homodimer.</text>
</comment>
<evidence type="ECO:0000256" key="6">
    <source>
        <dbReference type="ARBA" id="ARBA00022592"/>
    </source>
</evidence>
<dbReference type="RefSeq" id="WP_123803969.1">
    <property type="nucleotide sequence ID" value="NZ_RPFL01000009.1"/>
</dbReference>
<dbReference type="Pfam" id="PF01895">
    <property type="entry name" value="PhoU"/>
    <property type="match status" value="2"/>
</dbReference>
<dbReference type="GO" id="GO:0005737">
    <property type="term" value="C:cytoplasm"/>
    <property type="evidence" value="ECO:0007669"/>
    <property type="project" value="UniProtKB-SubCell"/>
</dbReference>
<dbReference type="InterPro" id="IPR028366">
    <property type="entry name" value="PhoU"/>
</dbReference>
<dbReference type="GO" id="GO:0030643">
    <property type="term" value="P:intracellular phosphate ion homeostasis"/>
    <property type="evidence" value="ECO:0007669"/>
    <property type="project" value="InterPro"/>
</dbReference>
<keyword evidence="5 8" id="KW-0963">Cytoplasm</keyword>
<keyword evidence="6 8" id="KW-0592">Phosphate transport</keyword>
<evidence type="ECO:0000256" key="3">
    <source>
        <dbReference type="ARBA" id="ARBA00011738"/>
    </source>
</evidence>
<dbReference type="EMBL" id="RPFL01000009">
    <property type="protein sequence ID" value="RPD89163.1"/>
    <property type="molecule type" value="Genomic_DNA"/>
</dbReference>
<dbReference type="InterPro" id="IPR038078">
    <property type="entry name" value="PhoU-like_sf"/>
</dbReference>
<comment type="caution">
    <text evidence="10">The sequence shown here is derived from an EMBL/GenBank/DDBJ whole genome shotgun (WGS) entry which is preliminary data.</text>
</comment>
<evidence type="ECO:0000313" key="11">
    <source>
        <dbReference type="Proteomes" id="UP000272412"/>
    </source>
</evidence>
<dbReference type="Gene3D" id="1.20.58.220">
    <property type="entry name" value="Phosphate transport system protein phou homolog 2, domain 2"/>
    <property type="match status" value="1"/>
</dbReference>
<dbReference type="GO" id="GO:0006817">
    <property type="term" value="P:phosphate ion transport"/>
    <property type="evidence" value="ECO:0007669"/>
    <property type="project" value="UniProtKB-KW"/>
</dbReference>
<evidence type="ECO:0000256" key="4">
    <source>
        <dbReference type="ARBA" id="ARBA00022448"/>
    </source>
</evidence>
<comment type="similarity">
    <text evidence="2 8">Belongs to the PhoU family.</text>
</comment>
<reference evidence="10 11" key="1">
    <citation type="submission" date="2018-11" db="EMBL/GenBank/DDBJ databases">
        <title>Neisseria weixii sp. nov. isolated from the rectal contents of plateau pika (Ochotona cruzoniae).</title>
        <authorList>
            <person name="Zhang G."/>
        </authorList>
    </citation>
    <scope>NUCLEOTIDE SEQUENCE [LARGE SCALE GENOMIC DNA]</scope>
    <source>
        <strain evidence="10 11">10009</strain>
    </source>
</reference>
<dbReference type="SUPFAM" id="SSF109755">
    <property type="entry name" value="PhoU-like"/>
    <property type="match status" value="1"/>
</dbReference>
<evidence type="ECO:0000259" key="9">
    <source>
        <dbReference type="Pfam" id="PF01895"/>
    </source>
</evidence>
<dbReference type="FunFam" id="1.20.58.220:FF:000004">
    <property type="entry name" value="Phosphate-specific transport system accessory protein PhoU"/>
    <property type="match status" value="1"/>
</dbReference>
<evidence type="ECO:0000256" key="2">
    <source>
        <dbReference type="ARBA" id="ARBA00008107"/>
    </source>
</evidence>
<protein>
    <recommendedName>
        <fullName evidence="8">Phosphate-specific transport system accessory protein PhoU</fullName>
    </recommendedName>
</protein>
<accession>A0A3N4NPI1</accession>
<evidence type="ECO:0000256" key="8">
    <source>
        <dbReference type="PIRNR" id="PIRNR003107"/>
    </source>
</evidence>
<organism evidence="10 11">
    <name type="scientific">Neisseria weixii</name>
    <dbReference type="NCBI Taxonomy" id="1853276"/>
    <lineage>
        <taxon>Bacteria</taxon>
        <taxon>Pseudomonadati</taxon>
        <taxon>Pseudomonadota</taxon>
        <taxon>Betaproteobacteria</taxon>
        <taxon>Neisseriales</taxon>
        <taxon>Neisseriaceae</taxon>
        <taxon>Neisseria</taxon>
    </lineage>
</organism>
<dbReference type="NCBIfam" id="TIGR02135">
    <property type="entry name" value="phoU_full"/>
    <property type="match status" value="1"/>
</dbReference>
<name>A0A3N4NPI1_9NEIS</name>
<dbReference type="OrthoDB" id="9814256at2"/>
<dbReference type="AlphaFoldDB" id="A0A3N4NPI1"/>
<dbReference type="InterPro" id="IPR026022">
    <property type="entry name" value="PhoU_dom"/>
</dbReference>
<evidence type="ECO:0000256" key="1">
    <source>
        <dbReference type="ARBA" id="ARBA00004496"/>
    </source>
</evidence>
<sequence length="229" mass="25973">MSEHISSHFHQELEQVRTDVLAMVGLIEQQLGQTLEAFNDADKEILAQVVQNDDKINELEVSIDDACQTILVRRQPTAGDLRLVLTVSRVIVDLERMGDEIKKIALHANGLIAKHHVSCKQLYDTHRLLEMTVPMLRQSLDAFARLDDETILKINELDKSLDMAYHNQSSALLTYMMEDPYGIGMETMLMNKAAECIGDHAKNICEHVVYLVRGIDVCHVPVDEIHKNF</sequence>
<dbReference type="PANTHER" id="PTHR42930:SF3">
    <property type="entry name" value="PHOSPHATE-SPECIFIC TRANSPORT SYSTEM ACCESSORY PROTEIN PHOU"/>
    <property type="match status" value="1"/>
</dbReference>
<proteinExistence type="inferred from homology"/>
<dbReference type="GO" id="GO:0045936">
    <property type="term" value="P:negative regulation of phosphate metabolic process"/>
    <property type="evidence" value="ECO:0007669"/>
    <property type="project" value="InterPro"/>
</dbReference>
<gene>
    <name evidence="10" type="primary">phoU</name>
    <name evidence="10" type="ORF">EGK74_04755</name>
</gene>
<feature type="domain" description="PhoU" evidence="9">
    <location>
        <begin position="22"/>
        <end position="105"/>
    </location>
</feature>
<evidence type="ECO:0000313" key="10">
    <source>
        <dbReference type="EMBL" id="RPD89163.1"/>
    </source>
</evidence>
<evidence type="ECO:0000256" key="5">
    <source>
        <dbReference type="ARBA" id="ARBA00022490"/>
    </source>
</evidence>
<evidence type="ECO:0000256" key="7">
    <source>
        <dbReference type="ARBA" id="ARBA00056181"/>
    </source>
</evidence>
<keyword evidence="4 8" id="KW-0813">Transport</keyword>
<dbReference type="PIRSF" id="PIRSF003107">
    <property type="entry name" value="PhoU"/>
    <property type="match status" value="1"/>
</dbReference>
<dbReference type="Proteomes" id="UP000272412">
    <property type="component" value="Unassembled WGS sequence"/>
</dbReference>
<keyword evidence="11" id="KW-1185">Reference proteome</keyword>
<dbReference type="PANTHER" id="PTHR42930">
    <property type="entry name" value="PHOSPHATE-SPECIFIC TRANSPORT SYSTEM ACCESSORY PROTEIN PHOU"/>
    <property type="match status" value="1"/>
</dbReference>
<feature type="domain" description="PhoU" evidence="9">
    <location>
        <begin position="127"/>
        <end position="208"/>
    </location>
</feature>
<comment type="function">
    <text evidence="7 8">Plays a role in the regulation of phosphate uptake.</text>
</comment>